<dbReference type="RefSeq" id="WP_184618243.1">
    <property type="nucleotide sequence ID" value="NZ_BOOS01000005.1"/>
</dbReference>
<keyword evidence="5" id="KW-0963">Cytoplasm</keyword>
<evidence type="ECO:0000256" key="1">
    <source>
        <dbReference type="ARBA" id="ARBA00004496"/>
    </source>
</evidence>
<evidence type="ECO:0000256" key="3">
    <source>
        <dbReference type="ARBA" id="ARBA00011890"/>
    </source>
</evidence>
<evidence type="ECO:0000313" key="13">
    <source>
        <dbReference type="Proteomes" id="UP000588112"/>
    </source>
</evidence>
<gene>
    <name evidence="12" type="ORF">BJ981_007546</name>
</gene>
<evidence type="ECO:0000256" key="6">
    <source>
        <dbReference type="ARBA" id="ARBA00022603"/>
    </source>
</evidence>
<dbReference type="SUPFAM" id="SSF53335">
    <property type="entry name" value="S-adenosyl-L-methionine-dependent methyltransferases"/>
    <property type="match status" value="1"/>
</dbReference>
<keyword evidence="8" id="KW-0949">S-adenosyl-L-methionine</keyword>
<evidence type="ECO:0000256" key="5">
    <source>
        <dbReference type="ARBA" id="ARBA00022490"/>
    </source>
</evidence>
<dbReference type="InterPro" id="IPR029063">
    <property type="entry name" value="SAM-dependent_MTases_sf"/>
</dbReference>
<comment type="caution">
    <text evidence="12">The sequence shown here is derived from an EMBL/GenBank/DDBJ whole genome shotgun (WGS) entry which is preliminary data.</text>
</comment>
<dbReference type="Proteomes" id="UP000588112">
    <property type="component" value="Unassembled WGS sequence"/>
</dbReference>
<reference evidence="12 13" key="1">
    <citation type="submission" date="2020-08" db="EMBL/GenBank/DDBJ databases">
        <title>Sequencing the genomes of 1000 actinobacteria strains.</title>
        <authorList>
            <person name="Klenk H.-P."/>
        </authorList>
    </citation>
    <scope>NUCLEOTIDE SEQUENCE [LARGE SCALE GENOMIC DNA]</scope>
    <source>
        <strain evidence="12 13">DSM 45790</strain>
    </source>
</reference>
<keyword evidence="13" id="KW-1185">Reference proteome</keyword>
<evidence type="ECO:0000256" key="7">
    <source>
        <dbReference type="ARBA" id="ARBA00022679"/>
    </source>
</evidence>
<name>A0A7W8ZDE1_9ACTN</name>
<evidence type="ECO:0000313" key="12">
    <source>
        <dbReference type="EMBL" id="MBB5631760.1"/>
    </source>
</evidence>
<accession>A0A7W8ZDE1</accession>
<evidence type="ECO:0000256" key="9">
    <source>
        <dbReference type="ARBA" id="ARBA00030757"/>
    </source>
</evidence>
<dbReference type="Pfam" id="PF01135">
    <property type="entry name" value="PCMT"/>
    <property type="match status" value="1"/>
</dbReference>
<evidence type="ECO:0000256" key="10">
    <source>
        <dbReference type="ARBA" id="ARBA00031323"/>
    </source>
</evidence>
<dbReference type="GO" id="GO:0005737">
    <property type="term" value="C:cytoplasm"/>
    <property type="evidence" value="ECO:0007669"/>
    <property type="project" value="UniProtKB-SubCell"/>
</dbReference>
<dbReference type="GO" id="GO:0004719">
    <property type="term" value="F:protein-L-isoaspartate (D-aspartate) O-methyltransferase activity"/>
    <property type="evidence" value="ECO:0007669"/>
    <property type="project" value="UniProtKB-EC"/>
</dbReference>
<dbReference type="PANTHER" id="PTHR11579">
    <property type="entry name" value="PROTEIN-L-ISOASPARTATE O-METHYLTRANSFERASE"/>
    <property type="match status" value="1"/>
</dbReference>
<sequence length="352" mass="37828">MASATTPSPPVQDALNRVTNAHYTQQADGSTLPQTSAPEIVATMLDLLQVQPGQHVREIGTGSGYSTALLSHLVGSTGTVTSIDIDPELTRRARQRLDADECANVTLIAGDGAAEAPGPHADRIIAWATMQHIPTAWTRHAAPGALIVTPVEVTDAAKTFLVIRGRRGDHDQALTADRLLHAGFVEAVPDVLDQWIVPPRGVDALTRDDEDQPWWLSAPWLRSSADGTGDDLLNRLITHQRHGEGPLTNHERAADFWAYLLAGRPDGLTTAALGEPLWRIGASTPTGVALITPSQADHHIAAGDDSATDLLNTWARQWREGGEPGLDQMRPVLHPAHDGWIVRVAPQGEEND</sequence>
<dbReference type="CDD" id="cd02440">
    <property type="entry name" value="AdoMet_MTases"/>
    <property type="match status" value="1"/>
</dbReference>
<evidence type="ECO:0000256" key="8">
    <source>
        <dbReference type="ARBA" id="ARBA00022691"/>
    </source>
</evidence>
<dbReference type="AlphaFoldDB" id="A0A7W8ZDE1"/>
<comment type="similarity">
    <text evidence="2">Belongs to the methyltransferase superfamily. L-isoaspartyl/D-aspartyl protein methyltransferase family.</text>
</comment>
<keyword evidence="7 12" id="KW-0808">Transferase</keyword>
<organism evidence="12 13">
    <name type="scientific">Sphaerisporangium krabiense</name>
    <dbReference type="NCBI Taxonomy" id="763782"/>
    <lineage>
        <taxon>Bacteria</taxon>
        <taxon>Bacillati</taxon>
        <taxon>Actinomycetota</taxon>
        <taxon>Actinomycetes</taxon>
        <taxon>Streptosporangiales</taxon>
        <taxon>Streptosporangiaceae</taxon>
        <taxon>Sphaerisporangium</taxon>
    </lineage>
</organism>
<evidence type="ECO:0000256" key="11">
    <source>
        <dbReference type="ARBA" id="ARBA00031350"/>
    </source>
</evidence>
<dbReference type="EC" id="2.1.1.77" evidence="3"/>
<comment type="subcellular location">
    <subcellularLocation>
        <location evidence="1">Cytoplasm</location>
    </subcellularLocation>
</comment>
<dbReference type="EMBL" id="JACHBR010000004">
    <property type="protein sequence ID" value="MBB5631760.1"/>
    <property type="molecule type" value="Genomic_DNA"/>
</dbReference>
<evidence type="ECO:0000256" key="4">
    <source>
        <dbReference type="ARBA" id="ARBA00013346"/>
    </source>
</evidence>
<dbReference type="InterPro" id="IPR000682">
    <property type="entry name" value="PCMT"/>
</dbReference>
<evidence type="ECO:0000256" key="2">
    <source>
        <dbReference type="ARBA" id="ARBA00005369"/>
    </source>
</evidence>
<dbReference type="PANTHER" id="PTHR11579:SF0">
    <property type="entry name" value="PROTEIN-L-ISOASPARTATE(D-ASPARTATE) O-METHYLTRANSFERASE"/>
    <property type="match status" value="1"/>
</dbReference>
<keyword evidence="6 12" id="KW-0489">Methyltransferase</keyword>
<protein>
    <recommendedName>
        <fullName evidence="4">Protein-L-isoaspartate O-methyltransferase</fullName>
        <ecNumber evidence="3">2.1.1.77</ecNumber>
    </recommendedName>
    <alternativeName>
        <fullName evidence="11">L-isoaspartyl protein carboxyl methyltransferase</fullName>
    </alternativeName>
    <alternativeName>
        <fullName evidence="9">Protein L-isoaspartyl methyltransferase</fullName>
    </alternativeName>
    <alternativeName>
        <fullName evidence="10">Protein-beta-aspartate methyltransferase</fullName>
    </alternativeName>
</protein>
<dbReference type="GO" id="GO:0032259">
    <property type="term" value="P:methylation"/>
    <property type="evidence" value="ECO:0007669"/>
    <property type="project" value="UniProtKB-KW"/>
</dbReference>
<proteinExistence type="inferred from homology"/>
<dbReference type="Gene3D" id="3.40.50.150">
    <property type="entry name" value="Vaccinia Virus protein VP39"/>
    <property type="match status" value="1"/>
</dbReference>